<dbReference type="Gene3D" id="3.40.50.150">
    <property type="entry name" value="Vaccinia Virus protein VP39"/>
    <property type="match status" value="1"/>
</dbReference>
<feature type="transmembrane region" description="Helical" evidence="1">
    <location>
        <begin position="490"/>
        <end position="517"/>
    </location>
</feature>
<dbReference type="InterPro" id="IPR002937">
    <property type="entry name" value="Amino_oxidase"/>
</dbReference>
<gene>
    <name evidence="3" type="ORF">CCUS01_01962</name>
</gene>
<proteinExistence type="predicted"/>
<evidence type="ECO:0000259" key="2">
    <source>
        <dbReference type="Pfam" id="PF01593"/>
    </source>
</evidence>
<sequence>MSRQAPLRVAVVGTGLAGLSTAYLLQNDEQQRYAVTLFEQAESLSFDSASVAIREESSGSIERIDLPMRALAGGYYPNVMRMYDHLGIPYHPIRFLFSFAKSLPVRKPDTIASGRNQATLDGASGVPGEYFVHASNLHQVPPWPGNRGILAHFVEILCLIICQFWFTVACFMVHPLTEGSDGGETFGDYLRRIWLPRRYATHYLLPLMSSVSTCTHAELLAFPASDVVEYKKRSHGQQHYTVCGGVHQVEGRLAKEMEDVRLGACVAEVASTADGRVRLRWQSTENAAGQILDDVFDRVILAVSPDVAGKIYQPLRDILEPLPTIRVESSVLRPLDARPSQSFTLMEDEGRHPKACSHHRGNVMPPQVICLRTDFSAKEAARTEALHTMPGGTIVSTCPLNVQADAKRVLRTARFTRTLRTCQSRAIIRKIMGEDRNLDKKNDQTAGMGDWANGQDNTTELTFLRPHLTSGHGFILIHTMTLPIDAVPDFWKGVLLGATGCTFIILIVTLAFTVTFLRRKDVYDHDHWKLNLKVPFTTMWMNMGYWTSADNLRITDFETACRNLLLEVLKEAQICKDVVRSSAISLLDLGVGCGDQSLELALLINERGVTSYRYVGLTLNESQYRLASNRAQLQAQKLKLEDGSVEVFCADAANSDTWGAHVKSAIRSLKEDSADQQRWVLALDSLYHFHPSRKPIFNYAAQTLDASFMAFDLILSDGASLRQRFLVSLIGLAMGCPAAAFVTVSDYKKQLLDAGYDEDHIHFKDITEHVFSGLVSYIKSQSEALQPFGISAGKFKVTAMVFDWFAESNAMRVLVSLL</sequence>
<feature type="domain" description="Amine oxidase" evidence="2">
    <location>
        <begin position="235"/>
        <end position="314"/>
    </location>
</feature>
<dbReference type="SUPFAM" id="SSF51905">
    <property type="entry name" value="FAD/NAD(P)-binding domain"/>
    <property type="match status" value="1"/>
</dbReference>
<dbReference type="AlphaFoldDB" id="A0AAI9U736"/>
<dbReference type="Pfam" id="PF01593">
    <property type="entry name" value="Amino_oxidase"/>
    <property type="match status" value="1"/>
</dbReference>
<feature type="transmembrane region" description="Helical" evidence="1">
    <location>
        <begin position="725"/>
        <end position="744"/>
    </location>
</feature>
<dbReference type="InterPro" id="IPR036188">
    <property type="entry name" value="FAD/NAD-bd_sf"/>
</dbReference>
<dbReference type="EMBL" id="MPDP01000293">
    <property type="protein sequence ID" value="KAK1452945.1"/>
    <property type="molecule type" value="Genomic_DNA"/>
</dbReference>
<dbReference type="InterPro" id="IPR050464">
    <property type="entry name" value="Zeta_carotene_desat/Oxidored"/>
</dbReference>
<evidence type="ECO:0000313" key="3">
    <source>
        <dbReference type="EMBL" id="KAK1452945.1"/>
    </source>
</evidence>
<organism evidence="3 4">
    <name type="scientific">Colletotrichum cuscutae</name>
    <dbReference type="NCBI Taxonomy" id="1209917"/>
    <lineage>
        <taxon>Eukaryota</taxon>
        <taxon>Fungi</taxon>
        <taxon>Dikarya</taxon>
        <taxon>Ascomycota</taxon>
        <taxon>Pezizomycotina</taxon>
        <taxon>Sordariomycetes</taxon>
        <taxon>Hypocreomycetidae</taxon>
        <taxon>Glomerellales</taxon>
        <taxon>Glomerellaceae</taxon>
        <taxon>Colletotrichum</taxon>
        <taxon>Colletotrichum acutatum species complex</taxon>
    </lineage>
</organism>
<keyword evidence="1" id="KW-0472">Membrane</keyword>
<dbReference type="PANTHER" id="PTHR42923">
    <property type="entry name" value="PROTOPORPHYRINOGEN OXIDASE"/>
    <property type="match status" value="1"/>
</dbReference>
<dbReference type="GO" id="GO:0016491">
    <property type="term" value="F:oxidoreductase activity"/>
    <property type="evidence" value="ECO:0007669"/>
    <property type="project" value="InterPro"/>
</dbReference>
<accession>A0AAI9U736</accession>
<dbReference type="Gene3D" id="3.50.50.60">
    <property type="entry name" value="FAD/NAD(P)-binding domain"/>
    <property type="match status" value="1"/>
</dbReference>
<evidence type="ECO:0000256" key="1">
    <source>
        <dbReference type="SAM" id="Phobius"/>
    </source>
</evidence>
<dbReference type="Proteomes" id="UP001239213">
    <property type="component" value="Unassembled WGS sequence"/>
</dbReference>
<keyword evidence="1" id="KW-0812">Transmembrane</keyword>
<name>A0AAI9U736_9PEZI</name>
<dbReference type="InterPro" id="IPR029063">
    <property type="entry name" value="SAM-dependent_MTases_sf"/>
</dbReference>
<dbReference type="SUPFAM" id="SSF53335">
    <property type="entry name" value="S-adenosyl-L-methionine-dependent methyltransferases"/>
    <property type="match status" value="1"/>
</dbReference>
<keyword evidence="4" id="KW-1185">Reference proteome</keyword>
<keyword evidence="1" id="KW-1133">Transmembrane helix</keyword>
<comment type="caution">
    <text evidence="3">The sequence shown here is derived from an EMBL/GenBank/DDBJ whole genome shotgun (WGS) entry which is preliminary data.</text>
</comment>
<dbReference type="PANTHER" id="PTHR42923:SF42">
    <property type="entry name" value="AMINE OXIDASE DOMAIN-CONTAINING PROTEIN"/>
    <property type="match status" value="1"/>
</dbReference>
<dbReference type="Pfam" id="PF13450">
    <property type="entry name" value="NAD_binding_8"/>
    <property type="match status" value="1"/>
</dbReference>
<reference evidence="3" key="1">
    <citation type="submission" date="2016-11" db="EMBL/GenBank/DDBJ databases">
        <title>The genome sequence of Colletotrichum cuscutae.</title>
        <authorList>
            <person name="Baroncelli R."/>
        </authorList>
    </citation>
    <scope>NUCLEOTIDE SEQUENCE</scope>
    <source>
        <strain evidence="3">IMI 304802</strain>
    </source>
</reference>
<protein>
    <recommendedName>
        <fullName evidence="2">Amine oxidase domain-containing protein</fullName>
    </recommendedName>
</protein>
<evidence type="ECO:0000313" key="4">
    <source>
        <dbReference type="Proteomes" id="UP001239213"/>
    </source>
</evidence>